<name>A0A3B7QZR4_9BACT</name>
<feature type="chain" id="PRO_5017710665" evidence="1">
    <location>
        <begin position="26"/>
        <end position="517"/>
    </location>
</feature>
<evidence type="ECO:0000259" key="2">
    <source>
        <dbReference type="Pfam" id="PF14339"/>
    </source>
</evidence>
<keyword evidence="4" id="KW-1185">Reference proteome</keyword>
<dbReference type="Pfam" id="PF14339">
    <property type="entry name" value="DUF4394"/>
    <property type="match status" value="2"/>
</dbReference>
<evidence type="ECO:0000313" key="3">
    <source>
        <dbReference type="EMBL" id="AYA37364.1"/>
    </source>
</evidence>
<sequence length="517" mass="53170">MKQAFYLGRLTACALLLLGATSCEKALETELQNRFGKGNPPRSNPNAPAATTFYALAGGVRLDAYSTQRPETVLSSVSITGLQPAETILAIDFRPATGQLYGVGSTSRLYVINPQSGTARAIGSGPFTPALTGELAGFDFNPTVDRIRLVTDAGQNLRLNPETGTVAMVDGAINGAPGAMLAGAAYTNNVAGATTTTLYDIDVAAQMLYKQVPPNDGTLVPVGSLKLRITGEGGFDISPAGDVALGMFEVNKKSTLFSIDLATGDTRIIAKYDKDLMYTGLAIPTQPVAYAVGADNSLLIFNPQNPAANSVSKPISGLQPGEAILGIDFRPANGQLYALGSTSRLYTLNAASGAAAAVGTLSTPLSGTAFGFDFNPTVDRIRIVSNTGQNLRVNPANGAALVDGPLNPGTPAVTAAAYTNNFAGTTSTALFDIDSSTDKLYRQDPPNAGTLVEVGDLGLNVEAANGFDIGGTSNVPYALLTANGTTRLFRINTTTGAATPIGNFNGPANGLAVGLGF</sequence>
<dbReference type="KEGG" id="hyh:D3Y59_10065"/>
<accession>A0A3B7QZR4</accession>
<dbReference type="EMBL" id="CP032317">
    <property type="protein sequence ID" value="AYA37364.1"/>
    <property type="molecule type" value="Genomic_DNA"/>
</dbReference>
<reference evidence="3 4" key="1">
    <citation type="submission" date="2018-09" db="EMBL/GenBank/DDBJ databases">
        <title>Hymenobacter medium sp. nov., isolated from R2A medium.</title>
        <authorList>
            <person name="Yingchao G."/>
        </authorList>
    </citation>
    <scope>NUCLEOTIDE SEQUENCE [LARGE SCALE GENOMIC DNA]</scope>
    <source>
        <strain evidence="4">sh-6</strain>
    </source>
</reference>
<protein>
    <submittedName>
        <fullName evidence="3">DUF4394 domain-containing protein</fullName>
    </submittedName>
</protein>
<dbReference type="AlphaFoldDB" id="A0A3B7QZR4"/>
<dbReference type="SUPFAM" id="SSF63829">
    <property type="entry name" value="Calcium-dependent phosphotriesterase"/>
    <property type="match status" value="1"/>
</dbReference>
<proteinExistence type="predicted"/>
<gene>
    <name evidence="3" type="ORF">D3Y59_10065</name>
</gene>
<feature type="domain" description="DUF4394" evidence="2">
    <location>
        <begin position="62"/>
        <end position="282"/>
    </location>
</feature>
<feature type="signal peptide" evidence="1">
    <location>
        <begin position="1"/>
        <end position="25"/>
    </location>
</feature>
<keyword evidence="1" id="KW-0732">Signal</keyword>
<feature type="domain" description="DUF4394" evidence="2">
    <location>
        <begin position="298"/>
        <end position="510"/>
    </location>
</feature>
<evidence type="ECO:0000256" key="1">
    <source>
        <dbReference type="SAM" id="SignalP"/>
    </source>
</evidence>
<dbReference type="OrthoDB" id="531718at2"/>
<dbReference type="Proteomes" id="UP000262802">
    <property type="component" value="Chromosome"/>
</dbReference>
<dbReference type="InterPro" id="IPR025507">
    <property type="entry name" value="DUF4394"/>
</dbReference>
<dbReference type="PROSITE" id="PS51257">
    <property type="entry name" value="PROKAR_LIPOPROTEIN"/>
    <property type="match status" value="1"/>
</dbReference>
<organism evidence="3 4">
    <name type="scientific">Hymenobacter oligotrophus</name>
    <dbReference type="NCBI Taxonomy" id="2319843"/>
    <lineage>
        <taxon>Bacteria</taxon>
        <taxon>Pseudomonadati</taxon>
        <taxon>Bacteroidota</taxon>
        <taxon>Cytophagia</taxon>
        <taxon>Cytophagales</taxon>
        <taxon>Hymenobacteraceae</taxon>
        <taxon>Hymenobacter</taxon>
    </lineage>
</organism>
<evidence type="ECO:0000313" key="4">
    <source>
        <dbReference type="Proteomes" id="UP000262802"/>
    </source>
</evidence>
<dbReference type="RefSeq" id="WP_119444934.1">
    <property type="nucleotide sequence ID" value="NZ_CP032317.1"/>
</dbReference>